<accession>A0A2V1GSV8</accession>
<feature type="domain" description="Transposase IS66 C-terminal" evidence="1">
    <location>
        <begin position="21"/>
        <end position="60"/>
    </location>
</feature>
<evidence type="ECO:0000313" key="2">
    <source>
        <dbReference type="EMBL" id="PVZ64463.1"/>
    </source>
</evidence>
<organism evidence="2 3">
    <name type="scientific">Pelagibaculum spongiae</name>
    <dbReference type="NCBI Taxonomy" id="2080658"/>
    <lineage>
        <taxon>Bacteria</taxon>
        <taxon>Pseudomonadati</taxon>
        <taxon>Pseudomonadota</taxon>
        <taxon>Gammaproteobacteria</taxon>
        <taxon>Oceanospirillales</taxon>
        <taxon>Pelagibaculum</taxon>
    </lineage>
</organism>
<proteinExistence type="predicted"/>
<reference evidence="2 3" key="1">
    <citation type="submission" date="2018-04" db="EMBL/GenBank/DDBJ databases">
        <title>Thalassorhabdus spongiae gen. nov., sp. nov., isolated from a marine sponge in South-West Iceland.</title>
        <authorList>
            <person name="Knobloch S."/>
            <person name="Daussin A."/>
            <person name="Johannsson R."/>
            <person name="Marteinsson V.T."/>
        </authorList>
    </citation>
    <scope>NUCLEOTIDE SEQUENCE [LARGE SCALE GENOMIC DNA]</scope>
    <source>
        <strain evidence="2 3">Hp12</strain>
    </source>
</reference>
<name>A0A2V1GSV8_9GAMM</name>
<dbReference type="AlphaFoldDB" id="A0A2V1GSV8"/>
<gene>
    <name evidence="2" type="ORF">DC094_19295</name>
</gene>
<dbReference type="EMBL" id="QDDL01000012">
    <property type="protein sequence ID" value="PVZ64463.1"/>
    <property type="molecule type" value="Genomic_DNA"/>
</dbReference>
<evidence type="ECO:0000313" key="3">
    <source>
        <dbReference type="Proteomes" id="UP000244906"/>
    </source>
</evidence>
<dbReference type="Pfam" id="PF13817">
    <property type="entry name" value="DDE_Tnp_IS66_C"/>
    <property type="match status" value="1"/>
</dbReference>
<sequence>MKNWLFSDTEAGAQSSAVLYSLTETAKACGHNQYNWLTQVLTELPKRLADHQAFDDLLPWNIVPDSLYKK</sequence>
<evidence type="ECO:0000259" key="1">
    <source>
        <dbReference type="Pfam" id="PF13817"/>
    </source>
</evidence>
<dbReference type="InterPro" id="IPR039552">
    <property type="entry name" value="IS66_C"/>
</dbReference>
<dbReference type="Proteomes" id="UP000244906">
    <property type="component" value="Unassembled WGS sequence"/>
</dbReference>
<protein>
    <recommendedName>
        <fullName evidence="1">Transposase IS66 C-terminal domain-containing protein</fullName>
    </recommendedName>
</protein>
<comment type="caution">
    <text evidence="2">The sequence shown here is derived from an EMBL/GenBank/DDBJ whole genome shotgun (WGS) entry which is preliminary data.</text>
</comment>
<keyword evidence="3" id="KW-1185">Reference proteome</keyword>